<dbReference type="Proteomes" id="UP000198854">
    <property type="component" value="Unassembled WGS sequence"/>
</dbReference>
<reference evidence="3 5" key="1">
    <citation type="submission" date="2016-10" db="EMBL/GenBank/DDBJ databases">
        <authorList>
            <person name="de Groot N.N."/>
        </authorList>
    </citation>
    <scope>NUCLEOTIDE SEQUENCE [LARGE SCALE GENOMIC DNA]</scope>
    <source>
        <strain evidence="3 5">CGMCC 1.10228</strain>
    </source>
</reference>
<dbReference type="SUPFAM" id="SSF53335">
    <property type="entry name" value="S-adenosyl-L-methionine-dependent methyltransferases"/>
    <property type="match status" value="1"/>
</dbReference>
<dbReference type="InterPro" id="IPR029058">
    <property type="entry name" value="AB_hydrolase_fold"/>
</dbReference>
<dbReference type="InterPro" id="IPR051044">
    <property type="entry name" value="MAG_DAG_Lipase"/>
</dbReference>
<accession>A0A1G7X0W0</accession>
<dbReference type="Gene3D" id="3.40.50.1820">
    <property type="entry name" value="alpha/beta hydrolase"/>
    <property type="match status" value="1"/>
</dbReference>
<dbReference type="PANTHER" id="PTHR11614">
    <property type="entry name" value="PHOSPHOLIPASE-RELATED"/>
    <property type="match status" value="1"/>
</dbReference>
<feature type="domain" description="Serine aminopeptidase S33" evidence="1">
    <location>
        <begin position="26"/>
        <end position="259"/>
    </location>
</feature>
<keyword evidence="3" id="KW-0378">Hydrolase</keyword>
<proteinExistence type="predicted"/>
<evidence type="ECO:0000313" key="5">
    <source>
        <dbReference type="Proteomes" id="UP000198854"/>
    </source>
</evidence>
<dbReference type="GO" id="GO:0016787">
    <property type="term" value="F:hydrolase activity"/>
    <property type="evidence" value="ECO:0007669"/>
    <property type="project" value="UniProtKB-KW"/>
</dbReference>
<sequence>MQQDTFIAEDDTQIVFRYWHATQPLNRVIILLHRGHEHSGRMQELAEFFCRQGYHVYAWDARGNGLSGGERDAASSFNVFARDLDQFVNLVSQQSGVAIHNMFVVASSMGAVIAASWLHDHAPKIRGVILATAAFEIQLYVPFATPLLKLARRFGWMPRVSSYVKSKVLTHDRMQQKLYNHDPLISGGISTDLLLDTLYTGQRLIANAGAIDTPMLVLCAGKDWVVKRSSQRKFFQRLTSNWKEWRYYPDCYHALFHEDSRQIVFRDCLDFIDRVFSAKPQNTDYQQAHQRGYSRDTYDALRLPSLNPVFPLTKWAMATLGQHSDGIKLAHQCGFDSGRSLDYVYENQPRGRNALGRIIDSIYLNSPGWAGIRRRKDLIDQLLEQQLERIKDNGNILDIAAGNGRYLLPPLTRYPNVQAELRDYDANNVKLIRQSGEALQLQHLDVVQADAFAPQSYAVENKFDVAIISGLFELFGDNPTIQVALDGVAKQLKPGGILIYTNQAWHPQQEFIARTLTNHQGEPWVMRCRSQAEMDQLVSLSGLKKIQTQVEDAGIFSVSVAVKP</sequence>
<dbReference type="CDD" id="cd02440">
    <property type="entry name" value="AdoMet_MTases"/>
    <property type="match status" value="1"/>
</dbReference>
<evidence type="ECO:0000259" key="2">
    <source>
        <dbReference type="Pfam" id="PF12147"/>
    </source>
</evidence>
<evidence type="ECO:0000313" key="4">
    <source>
        <dbReference type="EMBL" id="SDG89291.1"/>
    </source>
</evidence>
<feature type="domain" description="Methyltransferase" evidence="2">
    <location>
        <begin position="270"/>
        <end position="563"/>
    </location>
</feature>
<protein>
    <submittedName>
        <fullName evidence="3">Lysophospholipase, alpha-beta hydrolase superfamily</fullName>
    </submittedName>
</protein>
<evidence type="ECO:0000313" key="3">
    <source>
        <dbReference type="EMBL" id="SDG77815.1"/>
    </source>
</evidence>
<dbReference type="RefSeq" id="WP_093269539.1">
    <property type="nucleotide sequence ID" value="NZ_FNDD01000002.1"/>
</dbReference>
<dbReference type="EMBL" id="FNDD01000002">
    <property type="protein sequence ID" value="SDG77815.1"/>
    <property type="molecule type" value="Genomic_DNA"/>
</dbReference>
<dbReference type="Pfam" id="PF12146">
    <property type="entry name" value="Hydrolase_4"/>
    <property type="match status" value="1"/>
</dbReference>
<dbReference type="SUPFAM" id="SSF53474">
    <property type="entry name" value="alpha/beta-Hydrolases"/>
    <property type="match status" value="1"/>
</dbReference>
<dbReference type="InterPro" id="IPR022744">
    <property type="entry name" value="MeTrfase_dom_put"/>
</dbReference>
<gene>
    <name evidence="3" type="ORF">SAMN04488136_102309</name>
    <name evidence="4" type="ORF">SAMN04488136_104113</name>
</gene>
<organism evidence="3 5">
    <name type="scientific">Vibrio xiamenensis</name>
    <dbReference type="NCBI Taxonomy" id="861298"/>
    <lineage>
        <taxon>Bacteria</taxon>
        <taxon>Pseudomonadati</taxon>
        <taxon>Pseudomonadota</taxon>
        <taxon>Gammaproteobacteria</taxon>
        <taxon>Vibrionales</taxon>
        <taxon>Vibrionaceae</taxon>
        <taxon>Vibrio</taxon>
    </lineage>
</organism>
<dbReference type="Gene3D" id="3.40.50.150">
    <property type="entry name" value="Vaccinia Virus protein VP39"/>
    <property type="match status" value="1"/>
</dbReference>
<dbReference type="EMBL" id="FNDD01000004">
    <property type="protein sequence ID" value="SDG89291.1"/>
    <property type="molecule type" value="Genomic_DNA"/>
</dbReference>
<dbReference type="InterPro" id="IPR029063">
    <property type="entry name" value="SAM-dependent_MTases_sf"/>
</dbReference>
<dbReference type="STRING" id="861298.SAMN04488136_102309"/>
<dbReference type="Pfam" id="PF12147">
    <property type="entry name" value="Methyltransf_20"/>
    <property type="match status" value="1"/>
</dbReference>
<dbReference type="OrthoDB" id="9806902at2"/>
<dbReference type="AlphaFoldDB" id="A0A1G7X0W0"/>
<dbReference type="InterPro" id="IPR022742">
    <property type="entry name" value="Hydrolase_4"/>
</dbReference>
<evidence type="ECO:0000259" key="1">
    <source>
        <dbReference type="Pfam" id="PF12146"/>
    </source>
</evidence>
<keyword evidence="5" id="KW-1185">Reference proteome</keyword>
<name>A0A1G7X0W0_9VIBR</name>